<name>A0A1D7UVX3_9LEPT</name>
<dbReference type="GO" id="GO:0005975">
    <property type="term" value="P:carbohydrate metabolic process"/>
    <property type="evidence" value="ECO:0007669"/>
    <property type="project" value="InterPro"/>
</dbReference>
<dbReference type="PROSITE" id="PS51677">
    <property type="entry name" value="NODB"/>
    <property type="match status" value="1"/>
</dbReference>
<dbReference type="GO" id="GO:0016810">
    <property type="term" value="F:hydrolase activity, acting on carbon-nitrogen (but not peptide) bonds"/>
    <property type="evidence" value="ECO:0007669"/>
    <property type="project" value="InterPro"/>
</dbReference>
<evidence type="ECO:0000259" key="3">
    <source>
        <dbReference type="PROSITE" id="PS51677"/>
    </source>
</evidence>
<dbReference type="InterPro" id="IPR051398">
    <property type="entry name" value="Polysacch_Deacetylase"/>
</dbReference>
<dbReference type="CDD" id="cd10918">
    <property type="entry name" value="CE4_NodB_like_5s_6s"/>
    <property type="match status" value="1"/>
</dbReference>
<dbReference type="InterPro" id="IPR011330">
    <property type="entry name" value="Glyco_hydro/deAcase_b/a-brl"/>
</dbReference>
<dbReference type="EMBL" id="CP015217">
    <property type="protein sequence ID" value="AOP33703.1"/>
    <property type="molecule type" value="Genomic_DNA"/>
</dbReference>
<dbReference type="AlphaFoldDB" id="A0A1D7UVX3"/>
<dbReference type="Pfam" id="PF01522">
    <property type="entry name" value="Polysacc_deac_1"/>
    <property type="match status" value="1"/>
</dbReference>
<organism evidence="4 5">
    <name type="scientific">Leptospira tipperaryensis</name>
    <dbReference type="NCBI Taxonomy" id="2564040"/>
    <lineage>
        <taxon>Bacteria</taxon>
        <taxon>Pseudomonadati</taxon>
        <taxon>Spirochaetota</taxon>
        <taxon>Spirochaetia</taxon>
        <taxon>Leptospirales</taxon>
        <taxon>Leptospiraceae</taxon>
        <taxon>Leptospira</taxon>
    </lineage>
</organism>
<dbReference type="Gene3D" id="3.20.20.370">
    <property type="entry name" value="Glycoside hydrolase/deacetylase"/>
    <property type="match status" value="1"/>
</dbReference>
<evidence type="ECO:0000256" key="2">
    <source>
        <dbReference type="ARBA" id="ARBA00022729"/>
    </source>
</evidence>
<evidence type="ECO:0000313" key="5">
    <source>
        <dbReference type="Proteomes" id="UP000094197"/>
    </source>
</evidence>
<dbReference type="OrthoDB" id="9778320at2"/>
<dbReference type="InterPro" id="IPR002509">
    <property type="entry name" value="NODB_dom"/>
</dbReference>
<protein>
    <submittedName>
        <fullName evidence="4">Polysaccharide deacetylase</fullName>
    </submittedName>
</protein>
<evidence type="ECO:0000256" key="1">
    <source>
        <dbReference type="ARBA" id="ARBA00004613"/>
    </source>
</evidence>
<keyword evidence="5" id="KW-1185">Reference proteome</keyword>
<dbReference type="SUPFAM" id="SSF88713">
    <property type="entry name" value="Glycoside hydrolase/deacetylase"/>
    <property type="match status" value="1"/>
</dbReference>
<accession>A0A1D7UVX3</accession>
<dbReference type="RefSeq" id="WP_069606938.1">
    <property type="nucleotide sequence ID" value="NZ_CP015217.1"/>
</dbReference>
<proteinExistence type="predicted"/>
<dbReference type="Proteomes" id="UP000094197">
    <property type="component" value="Chromosome 1"/>
</dbReference>
<feature type="domain" description="NodB homology" evidence="3">
    <location>
        <begin position="81"/>
        <end position="286"/>
    </location>
</feature>
<evidence type="ECO:0000313" key="4">
    <source>
        <dbReference type="EMBL" id="AOP33703.1"/>
    </source>
</evidence>
<dbReference type="PANTHER" id="PTHR34216">
    <property type="match status" value="1"/>
</dbReference>
<reference evidence="4 5" key="1">
    <citation type="submission" date="2016-04" db="EMBL/GenBank/DDBJ databases">
        <title>Complete genome seqeunce of Leptospira alstonii serovar Room22.</title>
        <authorList>
            <person name="Nally J.E."/>
            <person name="Bayles D.O."/>
            <person name="Hurley D."/>
            <person name="Fanning S."/>
            <person name="McMahon B.J."/>
            <person name="Arent Z."/>
        </authorList>
    </citation>
    <scope>NUCLEOTIDE SEQUENCE [LARGE SCALE GENOMIC DNA]</scope>
    <source>
        <strain evidence="4 5">GWTS #1</strain>
    </source>
</reference>
<keyword evidence="2" id="KW-0732">Signal</keyword>
<dbReference type="PANTHER" id="PTHR34216:SF3">
    <property type="entry name" value="POLY-BETA-1,6-N-ACETYL-D-GLUCOSAMINE N-DEACETYLASE"/>
    <property type="match status" value="1"/>
</dbReference>
<sequence length="286" mass="33213">MSILHNILASTYLPWKTYNALGKALRFKKNSELRVLLYHDIPIQEQSLFRSQLVRISKDWNFVSPEIFSLMIKGKREIVGRNILLTFDDGYLSNRRVAEEVLKPLGIQALFFIIADFVDVQNEKERKIFISQNVYPNFSPEQVPDSWIPMNWGDLKSLLYDGHFIGSHTRTHARLSKILDPIRLNDEIAVSKRILEEKLKVKIHHFAYTFGDLASFSPEALRIAKSHYEFVYTGLRGDNRNSPPWSIRRDAISPLDSHFLTGALLEGGADLLYRKKNQIYESWGRY</sequence>
<comment type="subcellular location">
    <subcellularLocation>
        <location evidence="1">Secreted</location>
    </subcellularLocation>
</comment>
<gene>
    <name evidence="4" type="ORF">A0128_07510</name>
</gene>
<dbReference type="KEGG" id="laj:A0128_07510"/>
<dbReference type="GO" id="GO:0005576">
    <property type="term" value="C:extracellular region"/>
    <property type="evidence" value="ECO:0007669"/>
    <property type="project" value="UniProtKB-SubCell"/>
</dbReference>